<evidence type="ECO:0000313" key="1">
    <source>
        <dbReference type="EMBL" id="MBB4066763.1"/>
    </source>
</evidence>
<dbReference type="AlphaFoldDB" id="A0A7W6J8K0"/>
<organism evidence="1 2">
    <name type="scientific">Gellertiella hungarica</name>
    <dbReference type="NCBI Taxonomy" id="1572859"/>
    <lineage>
        <taxon>Bacteria</taxon>
        <taxon>Pseudomonadati</taxon>
        <taxon>Pseudomonadota</taxon>
        <taxon>Alphaproteobacteria</taxon>
        <taxon>Hyphomicrobiales</taxon>
        <taxon>Rhizobiaceae</taxon>
        <taxon>Gellertiella</taxon>
    </lineage>
</organism>
<evidence type="ECO:0000313" key="2">
    <source>
        <dbReference type="Proteomes" id="UP000528286"/>
    </source>
</evidence>
<sequence length="88" mass="9456">MTDLKIVTFDAKAGLKADVVEKARSLLAMAEAGKLVDLCYSAASTDGSMITGFTATDDAPRRLAGVYHLLFRLNSSMDRDAEVYAADH</sequence>
<keyword evidence="2" id="KW-1185">Reference proteome</keyword>
<dbReference type="RefSeq" id="WP_183368022.1">
    <property type="nucleotide sequence ID" value="NZ_JACIEZ010000011.1"/>
</dbReference>
<protein>
    <submittedName>
        <fullName evidence="1">Transcriptional/translational regulatory protein YebC/TACO1</fullName>
    </submittedName>
</protein>
<name>A0A7W6J8K0_9HYPH</name>
<reference evidence="1 2" key="1">
    <citation type="submission" date="2020-08" db="EMBL/GenBank/DDBJ databases">
        <title>Genomic Encyclopedia of Type Strains, Phase IV (KMG-IV): sequencing the most valuable type-strain genomes for metagenomic binning, comparative biology and taxonomic classification.</title>
        <authorList>
            <person name="Goeker M."/>
        </authorList>
    </citation>
    <scope>NUCLEOTIDE SEQUENCE [LARGE SCALE GENOMIC DNA]</scope>
    <source>
        <strain evidence="1 2">DSM 29853</strain>
    </source>
</reference>
<dbReference type="Proteomes" id="UP000528286">
    <property type="component" value="Unassembled WGS sequence"/>
</dbReference>
<gene>
    <name evidence="1" type="ORF">GGR23_003981</name>
</gene>
<comment type="caution">
    <text evidence="1">The sequence shown here is derived from an EMBL/GenBank/DDBJ whole genome shotgun (WGS) entry which is preliminary data.</text>
</comment>
<proteinExistence type="predicted"/>
<accession>A0A7W6J8K0</accession>
<dbReference type="EMBL" id="JACIEZ010000011">
    <property type="protein sequence ID" value="MBB4066763.1"/>
    <property type="molecule type" value="Genomic_DNA"/>
</dbReference>